<evidence type="ECO:0000313" key="2">
    <source>
        <dbReference type="Proteomes" id="UP001652621"/>
    </source>
</evidence>
<feature type="domain" description="Alpha-carbonic anhydrase" evidence="1">
    <location>
        <begin position="1"/>
        <end position="227"/>
    </location>
</feature>
<dbReference type="Gene3D" id="3.10.200.10">
    <property type="entry name" value="Alpha carbonic anhydrase"/>
    <property type="match status" value="1"/>
</dbReference>
<dbReference type="VEuPathDB" id="VectorBase:MDOMA2_008069"/>
<dbReference type="PROSITE" id="PS51144">
    <property type="entry name" value="ALPHA_CA_2"/>
    <property type="match status" value="1"/>
</dbReference>
<name>A0A9J7DIC2_MUSDO</name>
<dbReference type="KEGG" id="mde:109612668"/>
<dbReference type="Proteomes" id="UP001652621">
    <property type="component" value="Unplaced"/>
</dbReference>
<organism evidence="2 3">
    <name type="scientific">Musca domestica</name>
    <name type="common">House fly</name>
    <dbReference type="NCBI Taxonomy" id="7370"/>
    <lineage>
        <taxon>Eukaryota</taxon>
        <taxon>Metazoa</taxon>
        <taxon>Ecdysozoa</taxon>
        <taxon>Arthropoda</taxon>
        <taxon>Hexapoda</taxon>
        <taxon>Insecta</taxon>
        <taxon>Pterygota</taxon>
        <taxon>Neoptera</taxon>
        <taxon>Endopterygota</taxon>
        <taxon>Diptera</taxon>
        <taxon>Brachycera</taxon>
        <taxon>Muscomorpha</taxon>
        <taxon>Muscoidea</taxon>
        <taxon>Muscidae</taxon>
        <taxon>Musca</taxon>
    </lineage>
</organism>
<dbReference type="Pfam" id="PF00194">
    <property type="entry name" value="Carb_anhydrase"/>
    <property type="match status" value="1"/>
</dbReference>
<accession>A0A9J7DIC2</accession>
<sequence>MNLNQFSRHPIDGTVENNGRGISAKFGYKDGQRPTISKGPLGNETYRLEFMYLHWVDSTIAERIYHPKKFGGKGSHTQVELHMVFTHVNCGGNIEMAKKTNFGLAILSFRHELDPDVVFDNPLYNALPNVIKPHKKWTWRNGSSITEIAHVSHTYLVYLGKSVFSSPSPKGECSADVIWFEMENHIIIYPNTMTTFGQLTSADGTWYGNKTTNTGMQPNSSIFRTSFLLNDNEEYETFEGYPIEVIPGGSRQLRAWMALNIMQFILLKLIQMKVCGVAGKIV</sequence>
<dbReference type="RefSeq" id="XP_019892439.1">
    <property type="nucleotide sequence ID" value="XM_020036880.2"/>
</dbReference>
<proteinExistence type="predicted"/>
<dbReference type="InterPro" id="IPR036398">
    <property type="entry name" value="CA_dom_sf"/>
</dbReference>
<dbReference type="InterPro" id="IPR001148">
    <property type="entry name" value="CA_dom"/>
</dbReference>
<evidence type="ECO:0000259" key="1">
    <source>
        <dbReference type="PROSITE" id="PS51144"/>
    </source>
</evidence>
<dbReference type="SUPFAM" id="SSF51069">
    <property type="entry name" value="Carbonic anhydrase"/>
    <property type="match status" value="1"/>
</dbReference>
<gene>
    <name evidence="3" type="primary">LOC109612668</name>
</gene>
<dbReference type="AlphaFoldDB" id="A0A9J7DIC2"/>
<keyword evidence="2" id="KW-1185">Reference proteome</keyword>
<dbReference type="GeneID" id="109612668"/>
<reference evidence="3" key="1">
    <citation type="submission" date="2025-08" db="UniProtKB">
        <authorList>
            <consortium name="RefSeq"/>
        </authorList>
    </citation>
    <scope>IDENTIFICATION</scope>
    <source>
        <strain evidence="3">Aabys</strain>
        <tissue evidence="3">Whole body</tissue>
    </source>
</reference>
<protein>
    <submittedName>
        <fullName evidence="3">Uncharacterized protein LOC109612668</fullName>
    </submittedName>
</protein>
<evidence type="ECO:0000313" key="3">
    <source>
        <dbReference type="RefSeq" id="XP_019892439.1"/>
    </source>
</evidence>